<gene>
    <name evidence="2" type="ORF">HYG87_01205</name>
</gene>
<dbReference type="HAMAP" id="MF_01112">
    <property type="entry name" value="UPF0201"/>
    <property type="match status" value="1"/>
</dbReference>
<dbReference type="PANTHER" id="PTHR39652:SF1">
    <property type="entry name" value="UPF0201 PROTEIN TK1335"/>
    <property type="match status" value="1"/>
</dbReference>
<dbReference type="SUPFAM" id="SSF55282">
    <property type="entry name" value="RL5-like"/>
    <property type="match status" value="1"/>
</dbReference>
<sequence length="126" mass="14036">MQCSLKVYTRVNPTEDPEKVKKAITNIFKPGEMEIGSSNITLHAGIDSLLKLKEDLEQRKIRSCARSVMKVQGNKISFMLSKQAALVDVVNLLESDSPLGELEVEITTSDVEGLLNWLAPDIEDDY</sequence>
<dbReference type="InterPro" id="IPR022803">
    <property type="entry name" value="Ribosomal_uL5_dom_sf"/>
</dbReference>
<dbReference type="Proteomes" id="UP000681041">
    <property type="component" value="Chromosome"/>
</dbReference>
<reference evidence="2" key="1">
    <citation type="submission" date="2020-07" db="EMBL/GenBank/DDBJ databases">
        <title>Methanobacterium. sp. MethCan genome.</title>
        <authorList>
            <person name="Postec A."/>
            <person name="Quemeneur M."/>
        </authorList>
    </citation>
    <scope>NUCLEOTIDE SEQUENCE</scope>
    <source>
        <strain evidence="2">MethCAN</strain>
    </source>
</reference>
<evidence type="ECO:0000313" key="3">
    <source>
        <dbReference type="Proteomes" id="UP000681041"/>
    </source>
</evidence>
<evidence type="ECO:0000313" key="2">
    <source>
        <dbReference type="EMBL" id="QUH22477.1"/>
    </source>
</evidence>
<dbReference type="KEGG" id="meme:HYG87_01205"/>
<dbReference type="AlphaFoldDB" id="A0A8T8K3C7"/>
<evidence type="ECO:0000256" key="1">
    <source>
        <dbReference type="HAMAP-Rule" id="MF_01112"/>
    </source>
</evidence>
<name>A0A8T8K3C7_9EURY</name>
<dbReference type="Pfam" id="PF01877">
    <property type="entry name" value="RNA_binding"/>
    <property type="match status" value="1"/>
</dbReference>
<dbReference type="GeneID" id="64819339"/>
<dbReference type="Gene3D" id="3.30.1440.10">
    <property type="match status" value="1"/>
</dbReference>
<comment type="similarity">
    <text evidence="1">Belongs to the UPF0201 family.</text>
</comment>
<dbReference type="EMBL" id="CP058560">
    <property type="protein sequence ID" value="QUH22477.1"/>
    <property type="molecule type" value="Genomic_DNA"/>
</dbReference>
<keyword evidence="3" id="KW-1185">Reference proteome</keyword>
<accession>A0A8T8K3C7</accession>
<protein>
    <recommendedName>
        <fullName evidence="1">UPF0201 protein HYG87_01205</fullName>
    </recommendedName>
</protein>
<dbReference type="OrthoDB" id="7819at2157"/>
<dbReference type="RefSeq" id="WP_211533421.1">
    <property type="nucleotide sequence ID" value="NZ_CP058560.1"/>
</dbReference>
<dbReference type="InterPro" id="IPR002739">
    <property type="entry name" value="PAB1135-like"/>
</dbReference>
<proteinExistence type="inferred from homology"/>
<dbReference type="PANTHER" id="PTHR39652">
    <property type="entry name" value="UPF0201 PROTEIN TK1335"/>
    <property type="match status" value="1"/>
</dbReference>
<organism evidence="2 3">
    <name type="scientific">Methanobacterium alkalithermotolerans</name>
    <dbReference type="NCBI Taxonomy" id="2731220"/>
    <lineage>
        <taxon>Archaea</taxon>
        <taxon>Methanobacteriati</taxon>
        <taxon>Methanobacteriota</taxon>
        <taxon>Methanomada group</taxon>
        <taxon>Methanobacteria</taxon>
        <taxon>Methanobacteriales</taxon>
        <taxon>Methanobacteriaceae</taxon>
        <taxon>Methanobacterium</taxon>
    </lineage>
</organism>